<dbReference type="EMBL" id="JACCFM010000001">
    <property type="protein sequence ID" value="NYJ21348.1"/>
    <property type="molecule type" value="Genomic_DNA"/>
</dbReference>
<dbReference type="GO" id="GO:0003700">
    <property type="term" value="F:DNA-binding transcription factor activity"/>
    <property type="evidence" value="ECO:0007669"/>
    <property type="project" value="TreeGrafter"/>
</dbReference>
<dbReference type="PANTHER" id="PTHR30136:SF24">
    <property type="entry name" value="HTH-TYPE TRANSCRIPTIONAL REPRESSOR ALLR"/>
    <property type="match status" value="1"/>
</dbReference>
<dbReference type="PROSITE" id="PS51077">
    <property type="entry name" value="HTH_ICLR"/>
    <property type="match status" value="1"/>
</dbReference>
<keyword evidence="1" id="KW-0805">Transcription regulation</keyword>
<dbReference type="RefSeq" id="WP_179579956.1">
    <property type="nucleotide sequence ID" value="NZ_JACCFM010000001.1"/>
</dbReference>
<dbReference type="Pfam" id="PF09339">
    <property type="entry name" value="HTH_IclR"/>
    <property type="match status" value="1"/>
</dbReference>
<dbReference type="InterPro" id="IPR014757">
    <property type="entry name" value="Tscrpt_reg_IclR_C"/>
</dbReference>
<protein>
    <submittedName>
        <fullName evidence="6">DNA-binding IclR family transcriptional regulator</fullName>
    </submittedName>
</protein>
<dbReference type="SUPFAM" id="SSF46785">
    <property type="entry name" value="Winged helix' DNA-binding domain"/>
    <property type="match status" value="1"/>
</dbReference>
<evidence type="ECO:0000313" key="7">
    <source>
        <dbReference type="Proteomes" id="UP000537260"/>
    </source>
</evidence>
<dbReference type="SMART" id="SM00346">
    <property type="entry name" value="HTH_ICLR"/>
    <property type="match status" value="1"/>
</dbReference>
<gene>
    <name evidence="6" type="ORF">HNR05_003139</name>
</gene>
<dbReference type="InterPro" id="IPR005471">
    <property type="entry name" value="Tscrpt_reg_IclR_N"/>
</dbReference>
<dbReference type="Proteomes" id="UP000537260">
    <property type="component" value="Unassembled WGS sequence"/>
</dbReference>
<dbReference type="GO" id="GO:0045892">
    <property type="term" value="P:negative regulation of DNA-templated transcription"/>
    <property type="evidence" value="ECO:0007669"/>
    <property type="project" value="TreeGrafter"/>
</dbReference>
<dbReference type="PANTHER" id="PTHR30136">
    <property type="entry name" value="HELIX-TURN-HELIX TRANSCRIPTIONAL REGULATOR, ICLR FAMILY"/>
    <property type="match status" value="1"/>
</dbReference>
<evidence type="ECO:0000256" key="3">
    <source>
        <dbReference type="ARBA" id="ARBA00023163"/>
    </source>
</evidence>
<dbReference type="GO" id="GO:0003677">
    <property type="term" value="F:DNA binding"/>
    <property type="evidence" value="ECO:0007669"/>
    <property type="project" value="UniProtKB-KW"/>
</dbReference>
<dbReference type="Gene3D" id="1.10.10.10">
    <property type="entry name" value="Winged helix-like DNA-binding domain superfamily/Winged helix DNA-binding domain"/>
    <property type="match status" value="1"/>
</dbReference>
<dbReference type="PROSITE" id="PS51078">
    <property type="entry name" value="ICLR_ED"/>
    <property type="match status" value="1"/>
</dbReference>
<sequence>MTTTPHEPAGSLASTTMVERTVLILRVFERSAALLSLGQVAARSGLPRSSVHRILQQLVEARWLERLDTDYRLGLRMFEIGSLVAHRNRVSSASRPLMQELCSSTGHVVHLAILDERDVVYLEKVGGALANQMPSRVGGRLPAHCTGVGKALLAYSPRPVVEEYLAGGLAPRTTSTISSEEEFEAEMARIRGTGYATELGESMPGMACGAAPILEAGNAIAAISVSGPRQHVDVDAMKHRIMWAAAEISRAIASAPRLG</sequence>
<evidence type="ECO:0000256" key="2">
    <source>
        <dbReference type="ARBA" id="ARBA00023125"/>
    </source>
</evidence>
<evidence type="ECO:0000313" key="6">
    <source>
        <dbReference type="EMBL" id="NYJ21348.1"/>
    </source>
</evidence>
<comment type="caution">
    <text evidence="6">The sequence shown here is derived from an EMBL/GenBank/DDBJ whole genome shotgun (WGS) entry which is preliminary data.</text>
</comment>
<name>A0A7Z0EGS6_9MICO</name>
<evidence type="ECO:0000259" key="5">
    <source>
        <dbReference type="PROSITE" id="PS51078"/>
    </source>
</evidence>
<keyword evidence="2 6" id="KW-0238">DNA-binding</keyword>
<proteinExistence type="predicted"/>
<keyword evidence="3" id="KW-0804">Transcription</keyword>
<evidence type="ECO:0000259" key="4">
    <source>
        <dbReference type="PROSITE" id="PS51077"/>
    </source>
</evidence>
<dbReference type="InterPro" id="IPR036388">
    <property type="entry name" value="WH-like_DNA-bd_sf"/>
</dbReference>
<dbReference type="Pfam" id="PF01614">
    <property type="entry name" value="IclR_C"/>
    <property type="match status" value="1"/>
</dbReference>
<feature type="domain" description="HTH iclR-type" evidence="4">
    <location>
        <begin position="15"/>
        <end position="75"/>
    </location>
</feature>
<dbReference type="InterPro" id="IPR050707">
    <property type="entry name" value="HTH_MetabolicPath_Reg"/>
</dbReference>
<dbReference type="AlphaFoldDB" id="A0A7Z0EGS6"/>
<dbReference type="InterPro" id="IPR029016">
    <property type="entry name" value="GAF-like_dom_sf"/>
</dbReference>
<dbReference type="SUPFAM" id="SSF55781">
    <property type="entry name" value="GAF domain-like"/>
    <property type="match status" value="1"/>
</dbReference>
<organism evidence="6 7">
    <name type="scientific">Glaciibacter psychrotolerans</name>
    <dbReference type="NCBI Taxonomy" id="670054"/>
    <lineage>
        <taxon>Bacteria</taxon>
        <taxon>Bacillati</taxon>
        <taxon>Actinomycetota</taxon>
        <taxon>Actinomycetes</taxon>
        <taxon>Micrococcales</taxon>
        <taxon>Microbacteriaceae</taxon>
        <taxon>Glaciibacter</taxon>
    </lineage>
</organism>
<accession>A0A7Z0EGS6</accession>
<feature type="domain" description="IclR-ED" evidence="5">
    <location>
        <begin position="76"/>
        <end position="254"/>
    </location>
</feature>
<evidence type="ECO:0000256" key="1">
    <source>
        <dbReference type="ARBA" id="ARBA00023015"/>
    </source>
</evidence>
<keyword evidence="7" id="KW-1185">Reference proteome</keyword>
<reference evidence="6 7" key="1">
    <citation type="submission" date="2020-07" db="EMBL/GenBank/DDBJ databases">
        <title>Sequencing the genomes of 1000 actinobacteria strains.</title>
        <authorList>
            <person name="Klenk H.-P."/>
        </authorList>
    </citation>
    <scope>NUCLEOTIDE SEQUENCE [LARGE SCALE GENOMIC DNA]</scope>
    <source>
        <strain evidence="6 7">LI1</strain>
    </source>
</reference>
<dbReference type="InterPro" id="IPR036390">
    <property type="entry name" value="WH_DNA-bd_sf"/>
</dbReference>
<dbReference type="Gene3D" id="3.30.450.40">
    <property type="match status" value="1"/>
</dbReference>